<accession>A0A0H4V9P2</accession>
<feature type="domain" description="Glycosyl transferase family 1" evidence="2">
    <location>
        <begin position="170"/>
        <end position="326"/>
    </location>
</feature>
<dbReference type="EMBL" id="CP011310">
    <property type="protein sequence ID" value="AKQ41342.1"/>
    <property type="molecule type" value="Genomic_DNA"/>
</dbReference>
<organism evidence="4 5">
    <name type="scientific">Aurantiacibacter atlanticus</name>
    <dbReference type="NCBI Taxonomy" id="1648404"/>
    <lineage>
        <taxon>Bacteria</taxon>
        <taxon>Pseudomonadati</taxon>
        <taxon>Pseudomonadota</taxon>
        <taxon>Alphaproteobacteria</taxon>
        <taxon>Sphingomonadales</taxon>
        <taxon>Erythrobacteraceae</taxon>
        <taxon>Aurantiacibacter</taxon>
    </lineage>
</organism>
<gene>
    <name evidence="4" type="ORF">CP97_03765</name>
</gene>
<dbReference type="PANTHER" id="PTHR46401:SF2">
    <property type="entry name" value="GLYCOSYLTRANSFERASE WBBK-RELATED"/>
    <property type="match status" value="1"/>
</dbReference>
<protein>
    <submittedName>
        <fullName evidence="4">Glycosyl transferase, group 1</fullName>
    </submittedName>
</protein>
<evidence type="ECO:0000259" key="2">
    <source>
        <dbReference type="Pfam" id="PF00534"/>
    </source>
</evidence>
<dbReference type="PATRIC" id="fig|1648404.4.peg.793"/>
<dbReference type="Pfam" id="PF13439">
    <property type="entry name" value="Glyco_transf_4"/>
    <property type="match status" value="1"/>
</dbReference>
<feature type="domain" description="Glycosyltransferase subfamily 4-like N-terminal" evidence="3">
    <location>
        <begin position="41"/>
        <end position="155"/>
    </location>
</feature>
<dbReference type="Gene3D" id="3.40.50.2000">
    <property type="entry name" value="Glycogen Phosphorylase B"/>
    <property type="match status" value="2"/>
</dbReference>
<proteinExistence type="predicted"/>
<sequence>MRALVDNLPTLASELRFLFLKNPRFPGRLSDAPNVQEITVKAAANGPATAWWLPRIVDLSGIDLYHSPANILPRGLDIPSVTTVHDIMWLNQPHWCNSHVAGIVDRLFYSSGLRHALRRSTAIATVSEASKAEIVRHDLAPADRVHVTRNGVATQFRPTSKGPSTLQHLGLGPDARYILTVGQNAPYKNHPVAIHAFHQAFADRPDIHMILIQRRQSANTLRPLITKLGLTDRVHTPGTIDAEELIALYGSAQALLHPSLCEGFGNPLVEAMACGCPVITSDRSAMPEVTGGAALLVDPEDCGSIATALRSIVNQPDKAAAMKAAGLERAKAFDWREFANANLAIYRNVLEG</sequence>
<dbReference type="SUPFAM" id="SSF53756">
    <property type="entry name" value="UDP-Glycosyltransferase/glycogen phosphorylase"/>
    <property type="match status" value="1"/>
</dbReference>
<dbReference type="Proteomes" id="UP000059113">
    <property type="component" value="Chromosome"/>
</dbReference>
<evidence type="ECO:0000313" key="5">
    <source>
        <dbReference type="Proteomes" id="UP000059113"/>
    </source>
</evidence>
<evidence type="ECO:0000256" key="1">
    <source>
        <dbReference type="ARBA" id="ARBA00022679"/>
    </source>
</evidence>
<dbReference type="InterPro" id="IPR028098">
    <property type="entry name" value="Glyco_trans_4-like_N"/>
</dbReference>
<dbReference type="GO" id="GO:0016757">
    <property type="term" value="F:glycosyltransferase activity"/>
    <property type="evidence" value="ECO:0007669"/>
    <property type="project" value="InterPro"/>
</dbReference>
<dbReference type="STRING" id="1648404.CP97_03765"/>
<reference evidence="5" key="2">
    <citation type="submission" date="2015-04" db="EMBL/GenBank/DDBJ databases">
        <title>The complete genome sequence of Erythrobacter sp. s21-N3.</title>
        <authorList>
            <person name="Zhuang L."/>
            <person name="Liu Y."/>
            <person name="Shao Z."/>
        </authorList>
    </citation>
    <scope>NUCLEOTIDE SEQUENCE [LARGE SCALE GENOMIC DNA]</scope>
    <source>
        <strain evidence="5">s21-N3</strain>
    </source>
</reference>
<keyword evidence="5" id="KW-1185">Reference proteome</keyword>
<dbReference type="KEGG" id="ery:CP97_03765"/>
<dbReference type="AlphaFoldDB" id="A0A0H4V9P2"/>
<reference evidence="4 5" key="1">
    <citation type="journal article" date="2015" name="Int. J. Syst. Evol. Microbiol.">
        <title>Erythrobacter atlanticus sp. nov., a bacterium from ocean sediment able to degrade polycyclic aromatic hydrocarbons.</title>
        <authorList>
            <person name="Zhuang L."/>
            <person name="Liu Y."/>
            <person name="Wang L."/>
            <person name="Wang W."/>
            <person name="Shao Z."/>
        </authorList>
    </citation>
    <scope>NUCLEOTIDE SEQUENCE [LARGE SCALE GENOMIC DNA]</scope>
    <source>
        <strain evidence="5">s21-N3</strain>
    </source>
</reference>
<name>A0A0H4V9P2_9SPHN</name>
<dbReference type="CDD" id="cd03809">
    <property type="entry name" value="GT4_MtfB-like"/>
    <property type="match status" value="1"/>
</dbReference>
<dbReference type="GO" id="GO:0009103">
    <property type="term" value="P:lipopolysaccharide biosynthetic process"/>
    <property type="evidence" value="ECO:0007669"/>
    <property type="project" value="TreeGrafter"/>
</dbReference>
<dbReference type="PANTHER" id="PTHR46401">
    <property type="entry name" value="GLYCOSYLTRANSFERASE WBBK-RELATED"/>
    <property type="match status" value="1"/>
</dbReference>
<keyword evidence="1 4" id="KW-0808">Transferase</keyword>
<dbReference type="Pfam" id="PF00534">
    <property type="entry name" value="Glycos_transf_1"/>
    <property type="match status" value="1"/>
</dbReference>
<evidence type="ECO:0000313" key="4">
    <source>
        <dbReference type="EMBL" id="AKQ41342.1"/>
    </source>
</evidence>
<evidence type="ECO:0000259" key="3">
    <source>
        <dbReference type="Pfam" id="PF13439"/>
    </source>
</evidence>
<dbReference type="InterPro" id="IPR001296">
    <property type="entry name" value="Glyco_trans_1"/>
</dbReference>